<proteinExistence type="predicted"/>
<feature type="region of interest" description="Disordered" evidence="1">
    <location>
        <begin position="82"/>
        <end position="109"/>
    </location>
</feature>
<sequence>MPINRKALPEGLLREDYGIRIGQALTQSPAALASFLRSDIDGGVRERERVNLPSHRCWSVWWRWLLSQQCFRWIVLQSASISDAPQGRETENERRATERTDGEDLGTWS</sequence>
<dbReference type="AlphaFoldDB" id="A0A3N0Z3Z8"/>
<comment type="caution">
    <text evidence="2">The sequence shown here is derived from an EMBL/GenBank/DDBJ whole genome shotgun (WGS) entry which is preliminary data.</text>
</comment>
<protein>
    <submittedName>
        <fullName evidence="2">Uncharacterized protein</fullName>
    </submittedName>
</protein>
<accession>A0A3N0Z3Z8</accession>
<reference evidence="2 3" key="1">
    <citation type="submission" date="2018-10" db="EMBL/GenBank/DDBJ databases">
        <title>Genome assembly for a Yunnan-Guizhou Plateau 3E fish, Anabarilius grahami (Regan), and its evolutionary and genetic applications.</title>
        <authorList>
            <person name="Jiang W."/>
        </authorList>
    </citation>
    <scope>NUCLEOTIDE SEQUENCE [LARGE SCALE GENOMIC DNA]</scope>
    <source>
        <strain evidence="2">AG-KIZ</strain>
        <tissue evidence="2">Muscle</tissue>
    </source>
</reference>
<evidence type="ECO:0000256" key="1">
    <source>
        <dbReference type="SAM" id="MobiDB-lite"/>
    </source>
</evidence>
<evidence type="ECO:0000313" key="3">
    <source>
        <dbReference type="Proteomes" id="UP000281406"/>
    </source>
</evidence>
<dbReference type="EMBL" id="RJVU01015140">
    <property type="protein sequence ID" value="ROL52678.1"/>
    <property type="molecule type" value="Genomic_DNA"/>
</dbReference>
<gene>
    <name evidence="2" type="ORF">DPX16_7414</name>
</gene>
<evidence type="ECO:0000313" key="2">
    <source>
        <dbReference type="EMBL" id="ROL52678.1"/>
    </source>
</evidence>
<keyword evidence="3" id="KW-1185">Reference proteome</keyword>
<name>A0A3N0Z3Z8_ANAGA</name>
<organism evidence="2 3">
    <name type="scientific">Anabarilius grahami</name>
    <name type="common">Kanglang fish</name>
    <name type="synonym">Barilius grahami</name>
    <dbReference type="NCBI Taxonomy" id="495550"/>
    <lineage>
        <taxon>Eukaryota</taxon>
        <taxon>Metazoa</taxon>
        <taxon>Chordata</taxon>
        <taxon>Craniata</taxon>
        <taxon>Vertebrata</taxon>
        <taxon>Euteleostomi</taxon>
        <taxon>Actinopterygii</taxon>
        <taxon>Neopterygii</taxon>
        <taxon>Teleostei</taxon>
        <taxon>Ostariophysi</taxon>
        <taxon>Cypriniformes</taxon>
        <taxon>Xenocyprididae</taxon>
        <taxon>Xenocypridinae</taxon>
        <taxon>Xenocypridinae incertae sedis</taxon>
        <taxon>Anabarilius</taxon>
    </lineage>
</organism>
<dbReference type="Proteomes" id="UP000281406">
    <property type="component" value="Unassembled WGS sequence"/>
</dbReference>
<feature type="compositionally biased region" description="Basic and acidic residues" evidence="1">
    <location>
        <begin position="86"/>
        <end position="102"/>
    </location>
</feature>